<dbReference type="InterPro" id="IPR041616">
    <property type="entry name" value="PheRS_beta_core"/>
</dbReference>
<evidence type="ECO:0000256" key="3">
    <source>
        <dbReference type="ARBA" id="ARBA00011209"/>
    </source>
</evidence>
<evidence type="ECO:0000256" key="9">
    <source>
        <dbReference type="ARBA" id="ARBA00022840"/>
    </source>
</evidence>
<dbReference type="Gene3D" id="3.50.40.10">
    <property type="entry name" value="Phenylalanyl-trna Synthetase, Chain B, domain 3"/>
    <property type="match status" value="1"/>
</dbReference>
<evidence type="ECO:0000256" key="1">
    <source>
        <dbReference type="ARBA" id="ARBA00004496"/>
    </source>
</evidence>
<comment type="similarity">
    <text evidence="2 15">Belongs to the phenylalanyl-tRNA synthetase beta subunit family. Type 1 subfamily.</text>
</comment>
<dbReference type="InterPro" id="IPR005147">
    <property type="entry name" value="tRNA_synthase_B5-dom"/>
</dbReference>
<dbReference type="EMBL" id="PFMS01000116">
    <property type="protein sequence ID" value="PIZ14942.1"/>
    <property type="molecule type" value="Genomic_DNA"/>
</dbReference>
<dbReference type="PROSITE" id="PS51447">
    <property type="entry name" value="FDX_ACB"/>
    <property type="match status" value="1"/>
</dbReference>
<feature type="domain" description="B5" evidence="17">
    <location>
        <begin position="290"/>
        <end position="366"/>
    </location>
</feature>
<feature type="binding site" evidence="15">
    <location>
        <position position="344"/>
    </location>
    <ligand>
        <name>Mg(2+)</name>
        <dbReference type="ChEBI" id="CHEBI:18420"/>
        <note>shared with alpha subunit</note>
    </ligand>
</feature>
<dbReference type="Gene3D" id="3.30.56.10">
    <property type="match status" value="2"/>
</dbReference>
<dbReference type="GO" id="GO:0005524">
    <property type="term" value="F:ATP binding"/>
    <property type="evidence" value="ECO:0007669"/>
    <property type="project" value="UniProtKB-UniRule"/>
</dbReference>
<dbReference type="SUPFAM" id="SSF56037">
    <property type="entry name" value="PheT/TilS domain"/>
    <property type="match status" value="1"/>
</dbReference>
<dbReference type="SMART" id="SM00874">
    <property type="entry name" value="B5"/>
    <property type="match status" value="1"/>
</dbReference>
<dbReference type="SUPFAM" id="SSF55681">
    <property type="entry name" value="Class II aaRS and biotin synthetases"/>
    <property type="match status" value="1"/>
</dbReference>
<dbReference type="Proteomes" id="UP000234145">
    <property type="component" value="Unassembled WGS sequence"/>
</dbReference>
<feature type="binding site" evidence="15">
    <location>
        <position position="353"/>
    </location>
    <ligand>
        <name>Mg(2+)</name>
        <dbReference type="ChEBI" id="CHEBI:18420"/>
        <note>shared with alpha subunit</note>
    </ligand>
</feature>
<dbReference type="PROSITE" id="PS51483">
    <property type="entry name" value="B5"/>
    <property type="match status" value="1"/>
</dbReference>
<dbReference type="FunFam" id="3.30.56.10:FF:000001">
    <property type="entry name" value="Phenylalanine--tRNA ligase beta subunit"/>
    <property type="match status" value="1"/>
</dbReference>
<keyword evidence="13 15" id="KW-0030">Aminoacyl-tRNA synthetase</keyword>
<dbReference type="FunFam" id="3.50.40.10:FF:000001">
    <property type="entry name" value="Phenylalanine--tRNA ligase beta subunit"/>
    <property type="match status" value="1"/>
</dbReference>
<dbReference type="Pfam" id="PF03483">
    <property type="entry name" value="B3_4"/>
    <property type="match status" value="1"/>
</dbReference>
<dbReference type="EC" id="6.1.1.20" evidence="15"/>
<feature type="binding site" evidence="15">
    <location>
        <position position="354"/>
    </location>
    <ligand>
        <name>Mg(2+)</name>
        <dbReference type="ChEBI" id="CHEBI:18420"/>
        <note>shared with alpha subunit</note>
    </ligand>
</feature>
<dbReference type="GO" id="GO:0000287">
    <property type="term" value="F:magnesium ion binding"/>
    <property type="evidence" value="ECO:0007669"/>
    <property type="project" value="UniProtKB-UniRule"/>
</dbReference>
<dbReference type="CDD" id="cd00769">
    <property type="entry name" value="PheRS_beta_core"/>
    <property type="match status" value="1"/>
</dbReference>
<dbReference type="InterPro" id="IPR045864">
    <property type="entry name" value="aa-tRNA-synth_II/BPL/LPL"/>
</dbReference>
<keyword evidence="6 15" id="KW-0436">Ligase</keyword>
<evidence type="ECO:0000313" key="19">
    <source>
        <dbReference type="Proteomes" id="UP000234145"/>
    </source>
</evidence>
<evidence type="ECO:0000256" key="8">
    <source>
        <dbReference type="ARBA" id="ARBA00022741"/>
    </source>
</evidence>
<dbReference type="SMART" id="SM00896">
    <property type="entry name" value="FDX-ACB"/>
    <property type="match status" value="1"/>
</dbReference>
<keyword evidence="12 15" id="KW-0648">Protein biosynthesis</keyword>
<dbReference type="SMART" id="SM00873">
    <property type="entry name" value="B3_4"/>
    <property type="match status" value="1"/>
</dbReference>
<keyword evidence="11" id="KW-0694">RNA-binding</keyword>
<keyword evidence="5" id="KW-0820">tRNA-binding</keyword>
<dbReference type="GO" id="GO:0009328">
    <property type="term" value="C:phenylalanine-tRNA ligase complex"/>
    <property type="evidence" value="ECO:0007669"/>
    <property type="project" value="TreeGrafter"/>
</dbReference>
<comment type="subunit">
    <text evidence="3 15">Tetramer of two alpha and two beta subunits.</text>
</comment>
<dbReference type="SUPFAM" id="SSF54991">
    <property type="entry name" value="Anticodon-binding domain of PheRS"/>
    <property type="match status" value="1"/>
</dbReference>
<feature type="binding site" evidence="15">
    <location>
        <position position="350"/>
    </location>
    <ligand>
        <name>Mg(2+)</name>
        <dbReference type="ChEBI" id="CHEBI:18420"/>
        <note>shared with alpha subunit</note>
    </ligand>
</feature>
<comment type="cofactor">
    <cofactor evidence="15">
        <name>Mg(2+)</name>
        <dbReference type="ChEBI" id="CHEBI:18420"/>
    </cofactor>
    <text evidence="15">Binds 2 magnesium ions per tetramer.</text>
</comment>
<dbReference type="GO" id="GO:0000049">
    <property type="term" value="F:tRNA binding"/>
    <property type="evidence" value="ECO:0007669"/>
    <property type="project" value="UniProtKB-KW"/>
</dbReference>
<evidence type="ECO:0000256" key="10">
    <source>
        <dbReference type="ARBA" id="ARBA00022842"/>
    </source>
</evidence>
<keyword evidence="7 15" id="KW-0479">Metal-binding</keyword>
<evidence type="ECO:0000256" key="5">
    <source>
        <dbReference type="ARBA" id="ARBA00022555"/>
    </source>
</evidence>
<dbReference type="GO" id="GO:0004826">
    <property type="term" value="F:phenylalanine-tRNA ligase activity"/>
    <property type="evidence" value="ECO:0007669"/>
    <property type="project" value="UniProtKB-UniRule"/>
</dbReference>
<keyword evidence="10 15" id="KW-0460">Magnesium</keyword>
<dbReference type="Pfam" id="PF03484">
    <property type="entry name" value="B5"/>
    <property type="match status" value="1"/>
</dbReference>
<protein>
    <recommendedName>
        <fullName evidence="15">Phenylalanine--tRNA ligase beta subunit</fullName>
        <ecNumber evidence="15">6.1.1.20</ecNumber>
    </recommendedName>
    <alternativeName>
        <fullName evidence="15">Phenylalanyl-tRNA synthetase beta subunit</fullName>
        <shortName evidence="15">PheRS</shortName>
    </alternativeName>
</protein>
<evidence type="ECO:0000256" key="13">
    <source>
        <dbReference type="ARBA" id="ARBA00023146"/>
    </source>
</evidence>
<dbReference type="Gene3D" id="3.30.70.380">
    <property type="entry name" value="Ferrodoxin-fold anticodon-binding domain"/>
    <property type="match status" value="1"/>
</dbReference>
<accession>A0A2H9P9M4</accession>
<dbReference type="SUPFAM" id="SSF46955">
    <property type="entry name" value="Putative DNA-binding domain"/>
    <property type="match status" value="2"/>
</dbReference>
<dbReference type="NCBIfam" id="TIGR00472">
    <property type="entry name" value="pheT_bact"/>
    <property type="match status" value="1"/>
</dbReference>
<evidence type="ECO:0000256" key="12">
    <source>
        <dbReference type="ARBA" id="ARBA00022917"/>
    </source>
</evidence>
<evidence type="ECO:0000256" key="14">
    <source>
        <dbReference type="ARBA" id="ARBA00049255"/>
    </source>
</evidence>
<sequence length="691" mass="78571">MKISYQWLKEFVNFKYSAQELAGKLITLGFGVEGIQPCSWGQDFILEIEITPNRGDCLCILGIVREISAFTGIPFKVPKIKICEDKEPLENFLKVEVEDKILCPRYTARLIKGVKVGPSPLGVSRRLESLGVRSINNIVDATNYAFLERGQPLHAFDYSLIKGRKIVVRRAKPCESIVTLDGLDRILNNNMLVIADTQQPIAIAGIMGGANTEVRNTTTDVIIESAYFHPGNIRKTSQNLGMKTSASYRFERSADINEVRFSLDRVCSLIQEIAGGDILKGVIDEYSNFQKPQEVTLYYSKIAQILGAQLEKRKTIRILKQLGFGVKEGKTFLKIRVPTWRSNDATREIDVIEEIARLHGYDKVKPALPPINFEGNGRHSSLALADNSLVLQGEVRDIMRDAGFLEVVNSGIVKKGIFERLFSEEGIKLIRIKNPLDEEMDILRPSLIPGLMENLIFNVNRDITSVKIFEIGRIFYGIDGELPEEHIRLAGLITGTAQRFWGETPRKLNFYDLKGILEYLFERLGISVFKFVPGSSFLLKNDLSILIYIRDARAGSMGQLKDEILQFYKLSQEVYFFEIELECVKDFRELEKRYKPFSKFPSIRRDSALLVPVDISAHEVKDLIEKEGGNILTEIFLFDYYQGEQVPLGFKSLAFSFVYQSREKTLTDEEVNVLHFRIIQRLSEKGISLRM</sequence>
<dbReference type="HAMAP" id="MF_00283">
    <property type="entry name" value="Phe_tRNA_synth_beta1"/>
    <property type="match status" value="1"/>
</dbReference>
<feature type="domain" description="FDX-ACB" evidence="16">
    <location>
        <begin position="598"/>
        <end position="690"/>
    </location>
</feature>
<organism evidence="18 19">
    <name type="scientific">Candidatus Desantisbacteria bacterium CG_4_10_14_0_8_um_filter_39_17</name>
    <dbReference type="NCBI Taxonomy" id="1974542"/>
    <lineage>
        <taxon>Bacteria</taxon>
        <taxon>Candidatus Desantisiibacteriota</taxon>
    </lineage>
</organism>
<dbReference type="InterPro" id="IPR005121">
    <property type="entry name" value="Fdx_antiC-bd"/>
</dbReference>
<evidence type="ECO:0000256" key="15">
    <source>
        <dbReference type="HAMAP-Rule" id="MF_00283"/>
    </source>
</evidence>
<comment type="caution">
    <text evidence="18">The sequence shown here is derived from an EMBL/GenBank/DDBJ whole genome shotgun (WGS) entry which is preliminary data.</text>
</comment>
<dbReference type="FunFam" id="3.30.70.380:FF:000001">
    <property type="entry name" value="Phenylalanine--tRNA ligase beta subunit"/>
    <property type="match status" value="1"/>
</dbReference>
<evidence type="ECO:0000256" key="7">
    <source>
        <dbReference type="ARBA" id="ARBA00022723"/>
    </source>
</evidence>
<reference evidence="19" key="1">
    <citation type="submission" date="2017-09" db="EMBL/GenBank/DDBJ databases">
        <title>Depth-based differentiation of microbial function through sediment-hosted aquifers and enrichment of novel symbionts in the deep terrestrial subsurface.</title>
        <authorList>
            <person name="Probst A.J."/>
            <person name="Ladd B."/>
            <person name="Jarett J.K."/>
            <person name="Geller-Mcgrath D.E."/>
            <person name="Sieber C.M.K."/>
            <person name="Emerson J.B."/>
            <person name="Anantharaman K."/>
            <person name="Thomas B.C."/>
            <person name="Malmstrom R."/>
            <person name="Stieglmeier M."/>
            <person name="Klingl A."/>
            <person name="Woyke T."/>
            <person name="Ryan C.M."/>
            <person name="Banfield J.F."/>
        </authorList>
    </citation>
    <scope>NUCLEOTIDE SEQUENCE [LARGE SCALE GENOMIC DNA]</scope>
</reference>
<dbReference type="InterPro" id="IPR009061">
    <property type="entry name" value="DNA-bd_dom_put_sf"/>
</dbReference>
<dbReference type="Pfam" id="PF03147">
    <property type="entry name" value="FDX-ACB"/>
    <property type="match status" value="1"/>
</dbReference>
<dbReference type="InterPro" id="IPR004532">
    <property type="entry name" value="Phe-tRNA-ligase_IIc_bsu_bact"/>
</dbReference>
<evidence type="ECO:0000259" key="17">
    <source>
        <dbReference type="PROSITE" id="PS51483"/>
    </source>
</evidence>
<dbReference type="PANTHER" id="PTHR10947">
    <property type="entry name" value="PHENYLALANYL-TRNA SYNTHETASE BETA CHAIN AND LEUCINE-RICH REPEAT-CONTAINING PROTEIN 47"/>
    <property type="match status" value="1"/>
</dbReference>
<comment type="catalytic activity">
    <reaction evidence="14 15">
        <text>tRNA(Phe) + L-phenylalanine + ATP = L-phenylalanyl-tRNA(Phe) + AMP + diphosphate + H(+)</text>
        <dbReference type="Rhea" id="RHEA:19413"/>
        <dbReference type="Rhea" id="RHEA-COMP:9668"/>
        <dbReference type="Rhea" id="RHEA-COMP:9699"/>
        <dbReference type="ChEBI" id="CHEBI:15378"/>
        <dbReference type="ChEBI" id="CHEBI:30616"/>
        <dbReference type="ChEBI" id="CHEBI:33019"/>
        <dbReference type="ChEBI" id="CHEBI:58095"/>
        <dbReference type="ChEBI" id="CHEBI:78442"/>
        <dbReference type="ChEBI" id="CHEBI:78531"/>
        <dbReference type="ChEBI" id="CHEBI:456215"/>
        <dbReference type="EC" id="6.1.1.20"/>
    </reaction>
</comment>
<evidence type="ECO:0000256" key="4">
    <source>
        <dbReference type="ARBA" id="ARBA00022490"/>
    </source>
</evidence>
<proteinExistence type="inferred from homology"/>
<keyword evidence="9 15" id="KW-0067">ATP-binding</keyword>
<evidence type="ECO:0000313" key="18">
    <source>
        <dbReference type="EMBL" id="PIZ14942.1"/>
    </source>
</evidence>
<dbReference type="PANTHER" id="PTHR10947:SF0">
    <property type="entry name" value="PHENYLALANINE--TRNA LIGASE BETA SUBUNIT"/>
    <property type="match status" value="1"/>
</dbReference>
<gene>
    <name evidence="15" type="primary">pheT</name>
    <name evidence="18" type="ORF">COY51_06915</name>
</gene>
<dbReference type="AlphaFoldDB" id="A0A2H9P9M4"/>
<dbReference type="InterPro" id="IPR020825">
    <property type="entry name" value="Phe-tRNA_synthase-like_B3/B4"/>
</dbReference>
<keyword evidence="4 15" id="KW-0963">Cytoplasm</keyword>
<evidence type="ECO:0000256" key="2">
    <source>
        <dbReference type="ARBA" id="ARBA00008653"/>
    </source>
</evidence>
<name>A0A2H9P9M4_9BACT</name>
<dbReference type="Pfam" id="PF17759">
    <property type="entry name" value="tRNA_synthFbeta"/>
    <property type="match status" value="1"/>
</dbReference>
<evidence type="ECO:0000256" key="6">
    <source>
        <dbReference type="ARBA" id="ARBA00022598"/>
    </source>
</evidence>
<evidence type="ECO:0000256" key="11">
    <source>
        <dbReference type="ARBA" id="ARBA00022884"/>
    </source>
</evidence>
<dbReference type="GO" id="GO:0006432">
    <property type="term" value="P:phenylalanyl-tRNA aminoacylation"/>
    <property type="evidence" value="ECO:0007669"/>
    <property type="project" value="UniProtKB-UniRule"/>
</dbReference>
<dbReference type="InterPro" id="IPR045060">
    <property type="entry name" value="Phe-tRNA-ligase_IIc_bsu"/>
</dbReference>
<dbReference type="Gene3D" id="3.30.930.10">
    <property type="entry name" value="Bira Bifunctional Protein, Domain 2"/>
    <property type="match status" value="1"/>
</dbReference>
<comment type="subcellular location">
    <subcellularLocation>
        <location evidence="1 15">Cytoplasm</location>
    </subcellularLocation>
</comment>
<keyword evidence="8 15" id="KW-0547">Nucleotide-binding</keyword>
<dbReference type="InterPro" id="IPR036690">
    <property type="entry name" value="Fdx_antiC-bd_sf"/>
</dbReference>
<dbReference type="InterPro" id="IPR005146">
    <property type="entry name" value="B3/B4_tRNA-bd"/>
</dbReference>
<evidence type="ECO:0000259" key="16">
    <source>
        <dbReference type="PROSITE" id="PS51447"/>
    </source>
</evidence>